<dbReference type="KEGG" id="vg:30309331"/>
<dbReference type="GeneID" id="30309331"/>
<gene>
    <name evidence="2" type="ORF">GAL1_17</name>
</gene>
<dbReference type="EMBL" id="KR053194">
    <property type="protein sequence ID" value="AKJ72032.1"/>
    <property type="molecule type" value="Genomic_DNA"/>
</dbReference>
<sequence>MSAPTARKSTPRKAAAKKVAPKAVERNVEQFEGFRERARSLKLGKNRVELEPYVIASDTFADGIDDDVVFRAPTDLRGKIAFQRASAAGDFPSLLEILGGAVALNRVINGFERYAEATGADAEEMFVGLCYTLINYFRGQGAADVPGGYARLVDLIGGYGAHIRCDLQEVYGLDLNDWFCHERDWRDLIELVDGLPTGSRYPAAFHEDEEVARARAGDYSPPDPAEAPSFREFDAHRYDYARMIALMEQIAANVCRVDSGAQPYVPIPAIERVQDEIAFDHLLMRAARGLGEEI</sequence>
<feature type="compositionally biased region" description="Basic residues" evidence="1">
    <location>
        <begin position="9"/>
        <end position="20"/>
    </location>
</feature>
<reference evidence="2 3" key="1">
    <citation type="submission" date="2015-04" db="EMBL/GenBank/DDBJ databases">
        <title>Locating and activating molecular 'time bombs': can Mycolata prophages be selectively induced en masse to biologically control activated sludge foaming?</title>
        <authorList>
            <person name="Dyson Z.A."/>
            <person name="Brown T.L."/>
            <person name="Farrar B."/>
            <person name="Doyle S."/>
            <person name="Tucci J."/>
            <person name="Seviour R.J."/>
            <person name="Petrovski S."/>
        </authorList>
    </citation>
    <scope>NUCLEOTIDE SEQUENCE [LARGE SCALE GENOMIC DNA]</scope>
</reference>
<accession>A0A159B6B8</accession>
<evidence type="ECO:0000313" key="2">
    <source>
        <dbReference type="EMBL" id="AKJ72032.1"/>
    </source>
</evidence>
<dbReference type="OrthoDB" id="7980at10239"/>
<dbReference type="Proteomes" id="UP000201404">
    <property type="component" value="Genome"/>
</dbReference>
<protein>
    <submittedName>
        <fullName evidence="2">Putative tail assembly protein</fullName>
    </submittedName>
</protein>
<proteinExistence type="predicted"/>
<organism evidence="2 3">
    <name type="scientific">Gordonia phage GAL1</name>
    <dbReference type="NCBI Taxonomy" id="1647469"/>
    <lineage>
        <taxon>Viruses</taxon>
        <taxon>Duplodnaviria</taxon>
        <taxon>Heunggongvirae</taxon>
        <taxon>Uroviricota</taxon>
        <taxon>Caudoviricetes</taxon>
        <taxon>Galunavirus</taxon>
        <taxon>Galunavirus GAL1</taxon>
    </lineage>
</organism>
<feature type="region of interest" description="Disordered" evidence="1">
    <location>
        <begin position="1"/>
        <end position="21"/>
    </location>
</feature>
<evidence type="ECO:0000313" key="3">
    <source>
        <dbReference type="Proteomes" id="UP000201404"/>
    </source>
</evidence>
<name>A0A159B6B8_9CAUD</name>
<evidence type="ECO:0000256" key="1">
    <source>
        <dbReference type="SAM" id="MobiDB-lite"/>
    </source>
</evidence>
<keyword evidence="3" id="KW-1185">Reference proteome</keyword>
<dbReference type="RefSeq" id="YP_009324408.1">
    <property type="nucleotide sequence ID" value="NC_031936.1"/>
</dbReference>